<proteinExistence type="predicted"/>
<name>A0A7C3WNV6_9BACT</name>
<dbReference type="Pfam" id="PF12092">
    <property type="entry name" value="DUF3568"/>
    <property type="match status" value="1"/>
</dbReference>
<protein>
    <submittedName>
        <fullName evidence="1">DUF3568 family protein</fullName>
    </submittedName>
</protein>
<gene>
    <name evidence="1" type="ORF">ENV62_10420</name>
</gene>
<sequence>MLKKWQLKIGGLLLCLQLFTGCPVVLLGAGAAAGIGAYKWVEGTMEKDYPRPMEPTYHACLSAANAMGLRVAQQQYGVTESRIEAVQPPDTTVKIQLVARPNNITTVKVRFGLMGNEDYSAYFHRLVMKNLGIQ</sequence>
<organism evidence="1">
    <name type="scientific">Desulfobacca acetoxidans</name>
    <dbReference type="NCBI Taxonomy" id="60893"/>
    <lineage>
        <taxon>Bacteria</taxon>
        <taxon>Pseudomonadati</taxon>
        <taxon>Thermodesulfobacteriota</taxon>
        <taxon>Desulfobaccia</taxon>
        <taxon>Desulfobaccales</taxon>
        <taxon>Desulfobaccaceae</taxon>
        <taxon>Desulfobacca</taxon>
    </lineage>
</organism>
<accession>A0A7C3WNV6</accession>
<dbReference type="EMBL" id="DTHB01000060">
    <property type="protein sequence ID" value="HGB15632.1"/>
    <property type="molecule type" value="Genomic_DNA"/>
</dbReference>
<reference evidence="1" key="1">
    <citation type="journal article" date="2020" name="mSystems">
        <title>Genome- and Community-Level Interaction Insights into Carbon Utilization and Element Cycling Functions of Hydrothermarchaeota in Hydrothermal Sediment.</title>
        <authorList>
            <person name="Zhou Z."/>
            <person name="Liu Y."/>
            <person name="Xu W."/>
            <person name="Pan J."/>
            <person name="Luo Z.H."/>
            <person name="Li M."/>
        </authorList>
    </citation>
    <scope>NUCLEOTIDE SEQUENCE [LARGE SCALE GENOMIC DNA]</scope>
    <source>
        <strain evidence="1">SpSt-776</strain>
    </source>
</reference>
<dbReference type="InterPro" id="IPR021952">
    <property type="entry name" value="Flpp3-like"/>
</dbReference>
<evidence type="ECO:0000313" key="1">
    <source>
        <dbReference type="EMBL" id="HGB15632.1"/>
    </source>
</evidence>
<dbReference type="AlphaFoldDB" id="A0A7C3WNV6"/>
<comment type="caution">
    <text evidence="1">The sequence shown here is derived from an EMBL/GenBank/DDBJ whole genome shotgun (WGS) entry which is preliminary data.</text>
</comment>
<dbReference type="PROSITE" id="PS51257">
    <property type="entry name" value="PROKAR_LIPOPROTEIN"/>
    <property type="match status" value="1"/>
</dbReference>